<proteinExistence type="evidence at protein level"/>
<accession>A0A3L6L3Q2</accession>
<keyword evidence="4" id="KW-0002">3D-structure</keyword>
<dbReference type="EMBL" id="QSBY01000007">
    <property type="protein sequence ID" value="RHW71272.1"/>
    <property type="molecule type" value="Genomic_DNA"/>
</dbReference>
<evidence type="ECO:0000313" key="3">
    <source>
        <dbReference type="Proteomes" id="UP000266743"/>
    </source>
</evidence>
<evidence type="ECO:0007829" key="4">
    <source>
        <dbReference type="PDB" id="7PUA"/>
    </source>
</evidence>
<dbReference type="PDB" id="7PUA">
    <property type="method" value="EM"/>
    <property type="resolution" value="3.60 A"/>
    <property type="chains" value="DC=1-1165"/>
</dbReference>
<organism evidence="2 3">
    <name type="scientific">Trypanosoma brucei equiperdum</name>
    <dbReference type="NCBI Taxonomy" id="630700"/>
    <lineage>
        <taxon>Eukaryota</taxon>
        <taxon>Discoba</taxon>
        <taxon>Euglenozoa</taxon>
        <taxon>Kinetoplastea</taxon>
        <taxon>Metakinetoplastina</taxon>
        <taxon>Trypanosomatida</taxon>
        <taxon>Trypanosomatidae</taxon>
        <taxon>Trypanosoma</taxon>
    </lineage>
</organism>
<comment type="caution">
    <text evidence="2">The sequence shown here is derived from an EMBL/GenBank/DDBJ whole genome shotgun (WGS) entry which is preliminary data.</text>
</comment>
<feature type="compositionally biased region" description="Polar residues" evidence="1">
    <location>
        <begin position="1118"/>
        <end position="1134"/>
    </location>
</feature>
<dbReference type="EMDB" id="EMD-13660"/>
<name>A0A3L6L3Q2_9TRYP</name>
<evidence type="ECO:0000256" key="1">
    <source>
        <dbReference type="SAM" id="MobiDB-lite"/>
    </source>
</evidence>
<evidence type="ECO:0000313" key="2">
    <source>
        <dbReference type="EMBL" id="RHW71272.1"/>
    </source>
</evidence>
<gene>
    <name evidence="2" type="ORF">DPX39_070040200</name>
</gene>
<sequence>MFRVRRLAGFIQCSPCGKMGPLKQQTRRYTPIWKSDPAVDNVAPLRDEDERRALWAEVGPISDVGSAVTAWIRFGNDPVLHTAVPTMLGGKFRNQQREKESLLPNSSSPFAYVEDYMGTNLVFGSPVHAKESAAVWATYFERRYASRLRLSRRTVANYVGLINSPEVFDDESDRPETRWSQDTFFRECAYLSEKFLKEKVSNMQQFEAALKRASPEAYLAFFDAFQQQTQTQIPLPSPSVWHYEGERRKQWAEKFISISHKAQAFFKDVLSEDVKKYQEVPGKLLQKVKPVLADVGKILVKRHERWLKGRVWTSLTEEEREAYCMKEVKRQQMQVEDGEFDPMMEDDVDDTELEEWQREHDAIMKLMNSPIDGLHFTTLELWLHTMRCEELETEHIYTSARVRAIQVAARKKLYDTTSYEEVIQAVVESIARGTLDLGAGVLRPHFNEVWCQLNYAKFGSSTITQHTTTSRRQLLFFHAGSLKDIAATATLYYATKPLSNSLDYASPYKYRRSLITLCSNYGVETAYTTQRPLLRSAANLARAEDLIHAVVTAAAQPFGERRRAATRDLHMEFQRLAVPVERVIVANPVSALLESGADPDEKPVEGEKVNMWPLGAKRVVLYKWSAPNVEKLKAMESDAASAVSGSSLTAKRLREIQELKRRGFLEVSLWRRVTAQERKQRNEIVEAKKKQVEEVVRTVPSLAHLHQYATSLYSRIEERVAFPTETSTVTETTNMKEETNKPLEDSEWEFAVLLDDRVLLNKEESVELYLPYRDANGELLAQGEYRALVRAFDLEANPNLHPAYCSVGYSESFQVFDALPQLIAQFFRVKDATAEAAGVTHIPAADFTPFCAFLRDAGLDVPLRCEFEAGQAVTTDGDVYMDYFLQLLRGEAFHQSHAQAGLTEAQRAIEPLCRAHWVVHHPGADESEWATARRSVLDHAMQHEREWWFPNEMLDVKDVVTGSTNGLTPQMYPAAVRYGVELCTVLTAEGKFVDERGSGLSARCVVNGTGAAESVVFDTANCNGTNTTSVEDALRVAHGALRSAQDRHNTLAAFRLGPLSKQSQVLLFCGVNAYEFGGKYARTYAYAFEKAKKELEATAASGFMAPSLSHEDTERLSDQPTTSPSVDRFASTTHPEQRKAQFVPRVGPGSTPLEDPAADQKSEWS</sequence>
<reference evidence="4" key="2">
    <citation type="journal article" date="2022" name="Proc. Natl. Acad. Sci. U.S.A.">
        <title>Mitoribosomal small subunit maturation involves formation of initiation-like complexes.</title>
        <authorList>
            <person name="Lenarcic T."/>
            <person name="Niemann M."/>
            <person name="Ramrath D.J.F."/>
            <person name="Calderaro S."/>
            <person name="Flugel T."/>
            <person name="Saurer M."/>
            <person name="Leibundgut M."/>
            <person name="Boehringer D."/>
            <person name="Prange C."/>
            <person name="Horn E.K."/>
            <person name="Schneider A."/>
            <person name="Ban N."/>
        </authorList>
    </citation>
    <scope>STRUCTURE BY ELECTRON MICROSCOPY (3.60 ANGSTROMS)</scope>
</reference>
<reference evidence="2 3" key="1">
    <citation type="submission" date="2018-09" db="EMBL/GenBank/DDBJ databases">
        <title>whole genome sequence of T. equiperdum IVM-t1 strain.</title>
        <authorList>
            <person name="Suganuma K."/>
        </authorList>
    </citation>
    <scope>NUCLEOTIDE SEQUENCE [LARGE SCALE GENOMIC DNA]</scope>
    <source>
        <strain evidence="2 3">IVM-t1</strain>
    </source>
</reference>
<dbReference type="Proteomes" id="UP000266743">
    <property type="component" value="Chromosome 7"/>
</dbReference>
<protein>
    <submittedName>
        <fullName evidence="2">Uncharacterized protein</fullName>
    </submittedName>
</protein>
<dbReference type="AlphaFoldDB" id="A0A3L6L3Q2"/>
<feature type="region of interest" description="Disordered" evidence="1">
    <location>
        <begin position="1106"/>
        <end position="1165"/>
    </location>
</feature>